<proteinExistence type="evidence at transcript level"/>
<dbReference type="EMBL" id="AK162341">
    <property type="protein sequence ID" value="BAE36862.1"/>
    <property type="molecule type" value="mRNA"/>
</dbReference>
<protein>
    <submittedName>
        <fullName evidence="2">Uncharacterized protein</fullName>
    </submittedName>
</protein>
<reference evidence="2" key="7">
    <citation type="journal article" date="2005" name="Science">
        <title>The Transcriptional Landscape of the Mammalian Genome.</title>
        <authorList>
            <consortium name="The FANTOM Consortium"/>
            <consortium name="Riken Genome Exploration Research Group and Genome Science Group (Genome Network Project Core Group)"/>
        </authorList>
    </citation>
    <scope>NUCLEOTIDE SEQUENCE</scope>
    <source>
        <strain evidence="2">C57BL/6J</strain>
        <tissue evidence="2">Cecum</tissue>
    </source>
</reference>
<reference evidence="2" key="1">
    <citation type="journal article" date="1999" name="Methods Enzymol.">
        <title>High-efficiency full-length cDNA cloning.</title>
        <authorList>
            <person name="Carninci P."/>
            <person name="Hayashizaki Y."/>
        </authorList>
    </citation>
    <scope>NUCLEOTIDE SEQUENCE</scope>
    <source>
        <strain evidence="2">C57BL/6J</strain>
        <tissue evidence="2">Cecum</tissue>
    </source>
</reference>
<reference evidence="2" key="8">
    <citation type="journal article" date="2005" name="Science">
        <title>Antisense Transcription in the Mammalian Transcriptome.</title>
        <authorList>
            <consortium name="RIKEN Genome Exploration Research Group and Genome Science Group (Genome Network Project Core Group) and the FANTOM Consortium"/>
        </authorList>
    </citation>
    <scope>NUCLEOTIDE SEQUENCE</scope>
    <source>
        <strain evidence="2">C57BL/6J</strain>
        <tissue evidence="2">Cecum</tissue>
    </source>
</reference>
<sequence length="44" mass="4924">MWGRLGDEPQSTSHQLQVLKVPSQKGSHFQAPIHTSFQSRAGTY</sequence>
<reference evidence="2" key="3">
    <citation type="journal article" date="2000" name="Genome Res.">
        <title>RIKEN integrated sequence analysis (RISA) system--384-format sequencing pipeline with 384 multicapillary sequencer.</title>
        <authorList>
            <person name="Shibata K."/>
            <person name="Itoh M."/>
            <person name="Aizawa K."/>
            <person name="Nagaoka S."/>
            <person name="Sasaki N."/>
            <person name="Carninci P."/>
            <person name="Konno H."/>
            <person name="Akiyama J."/>
            <person name="Nishi K."/>
            <person name="Kitsunai T."/>
            <person name="Tashiro H."/>
            <person name="Itoh M."/>
            <person name="Sumi N."/>
            <person name="Ishii Y."/>
            <person name="Nakamura S."/>
            <person name="Hazama M."/>
            <person name="Nishine T."/>
            <person name="Harada A."/>
            <person name="Yamamoto R."/>
            <person name="Matsumoto H."/>
            <person name="Sakaguchi S."/>
            <person name="Ikegami T."/>
            <person name="Kashiwagi K."/>
            <person name="Fujiwake S."/>
            <person name="Inoue K."/>
            <person name="Togawa Y."/>
            <person name="Izawa M."/>
            <person name="Ohara E."/>
            <person name="Watahiki M."/>
            <person name="Yoneda Y."/>
            <person name="Ishikawa T."/>
            <person name="Ozawa K."/>
            <person name="Tanaka T."/>
            <person name="Matsuura S."/>
            <person name="Kawai J."/>
            <person name="Okazaki Y."/>
            <person name="Muramatsu M."/>
            <person name="Inoue Y."/>
            <person name="Kira A."/>
            <person name="Hayashizaki Y."/>
        </authorList>
    </citation>
    <scope>NUCLEOTIDE SEQUENCE</scope>
    <source>
        <strain evidence="2">C57BL/6J</strain>
        <tissue evidence="2">Cecum</tissue>
    </source>
</reference>
<feature type="compositionally biased region" description="Polar residues" evidence="1">
    <location>
        <begin position="33"/>
        <end position="44"/>
    </location>
</feature>
<reference evidence="2" key="4">
    <citation type="journal article" date="2001" name="Nature">
        <title>Functional annotation of a full-length mouse cDNA collection.</title>
        <authorList>
            <consortium name="The RIKEN Genome Exploration Research Group Phase II Team and the FANTOM Consortium"/>
        </authorList>
    </citation>
    <scope>NUCLEOTIDE SEQUENCE</scope>
    <source>
        <strain evidence="2">C57BL/6J</strain>
        <tissue evidence="2">Cecum</tissue>
    </source>
</reference>
<reference evidence="2" key="6">
    <citation type="submission" date="2004-04" db="EMBL/GenBank/DDBJ databases">
        <authorList>
            <person name="Arakawa T."/>
            <person name="Carninci P."/>
            <person name="Fukuda S."/>
            <person name="Hashizume W."/>
            <person name="Hayashida K."/>
            <person name="Hori F."/>
            <person name="Iida J."/>
            <person name="Imamura K."/>
            <person name="Imotani K."/>
            <person name="Itoh M."/>
            <person name="Kanagawa S."/>
            <person name="Kawai J."/>
            <person name="Kojima M."/>
            <person name="Konno H."/>
            <person name="Murata M."/>
            <person name="Nakamura M."/>
            <person name="Ninomiya N."/>
            <person name="Nishiyori H."/>
            <person name="Nomura K."/>
            <person name="Ohno M."/>
            <person name="Sakazume N."/>
            <person name="Sano H."/>
            <person name="Sasaki D."/>
            <person name="Shibata K."/>
            <person name="Shiraki T."/>
            <person name="Tagami M."/>
            <person name="Tagami Y."/>
            <person name="Waki K."/>
            <person name="Watahiki A."/>
            <person name="Muramatsu M."/>
            <person name="Hayashizaki Y."/>
        </authorList>
    </citation>
    <scope>NUCLEOTIDE SEQUENCE</scope>
    <source>
        <strain evidence="2">C57BL/6J</strain>
        <tissue evidence="2">Cecum</tissue>
    </source>
</reference>
<gene>
    <name evidence="3" type="primary">Gatad1</name>
</gene>
<evidence type="ECO:0000313" key="2">
    <source>
        <dbReference type="EMBL" id="BAE36862.1"/>
    </source>
</evidence>
<reference evidence="2" key="5">
    <citation type="journal article" date="2002" name="Nature">
        <title>Analysis of the mouse transcriptome based on functional annotation of 60,770 full-length cDNAs.</title>
        <authorList>
            <consortium name="The FANTOM Consortium and the RIKEN Genome Exploration Research Group Phase I and II Team"/>
        </authorList>
    </citation>
    <scope>NUCLEOTIDE SEQUENCE</scope>
    <source>
        <strain evidence="2">C57BL/6J</strain>
        <tissue evidence="2">Cecum</tissue>
    </source>
</reference>
<dbReference type="MGI" id="MGI:1914460">
    <property type="gene designation" value="Gatad1"/>
</dbReference>
<reference evidence="2" key="2">
    <citation type="journal article" date="2000" name="Genome Res.">
        <title>Normalization and subtraction of cap-trapper-selected cDNAs to prepare full-length cDNA libraries for rapid discovery of new genes.</title>
        <authorList>
            <person name="Carninci P."/>
            <person name="Shibata Y."/>
            <person name="Hayatsu N."/>
            <person name="Sugahara Y."/>
            <person name="Shibata K."/>
            <person name="Itoh M."/>
            <person name="Konno H."/>
            <person name="Okazaki Y."/>
            <person name="Muramatsu M."/>
            <person name="Hayashizaki Y."/>
        </authorList>
    </citation>
    <scope>NUCLEOTIDE SEQUENCE</scope>
    <source>
        <strain evidence="2">C57BL/6J</strain>
        <tissue evidence="2">Cecum</tissue>
    </source>
</reference>
<name>Q3TS14_MOUSE</name>
<organism evidence="2">
    <name type="scientific">Mus musculus</name>
    <name type="common">Mouse</name>
    <dbReference type="NCBI Taxonomy" id="10090"/>
    <lineage>
        <taxon>Eukaryota</taxon>
        <taxon>Metazoa</taxon>
        <taxon>Chordata</taxon>
        <taxon>Craniata</taxon>
        <taxon>Vertebrata</taxon>
        <taxon>Euteleostomi</taxon>
        <taxon>Mammalia</taxon>
        <taxon>Eutheria</taxon>
        <taxon>Euarchontoglires</taxon>
        <taxon>Glires</taxon>
        <taxon>Rodentia</taxon>
        <taxon>Myomorpha</taxon>
        <taxon>Muroidea</taxon>
        <taxon>Muridae</taxon>
        <taxon>Murinae</taxon>
        <taxon>Mus</taxon>
        <taxon>Mus</taxon>
    </lineage>
</organism>
<evidence type="ECO:0000313" key="3">
    <source>
        <dbReference type="MGI" id="MGI:1914460"/>
    </source>
</evidence>
<dbReference type="AGR" id="MGI:1914460"/>
<dbReference type="AlphaFoldDB" id="Q3TS14"/>
<feature type="region of interest" description="Disordered" evidence="1">
    <location>
        <begin position="22"/>
        <end position="44"/>
    </location>
</feature>
<evidence type="ECO:0000256" key="1">
    <source>
        <dbReference type="SAM" id="MobiDB-lite"/>
    </source>
</evidence>
<accession>Q3TS14</accession>